<dbReference type="Pfam" id="PF00550">
    <property type="entry name" value="PP-binding"/>
    <property type="match status" value="1"/>
</dbReference>
<evidence type="ECO:0000256" key="3">
    <source>
        <dbReference type="ARBA" id="ARBA00022553"/>
    </source>
</evidence>
<proteinExistence type="predicted"/>
<sequence length="1589" mass="170023">MSAPQIEDVLALSPLQEGLFSLSRLTGTEIDLYTMQFVVDIDGPLDTDLLHRSAQAMLDRHPNLRAAFWDTDVPKPVQIIPSRAELPWAERAALSTEFDSIAESERRVPFVLSRGPALRVLLLDVTDAPAPRKRMILTAHHILMDGWAVAVFFTELLAVYQAGGAPDGLPAPRPYRDYIGWLGAQDHDAAARRWAEYLQQVSAPLVLADGTGERGSAVPQTTRLRLSATETEQLQQWARGNGMTLNTAVQFAWTLLLGRVTDRRDVVYGTTISGRPEKLAGVEGMVGLFINTVPVVHRLDPAEPVVAQCARLQRDSATMRDIGYLSLSTLQRAAGHGALFDTLFVFENAPIDDAIQTVTAPDGAQFRPIEMESLAHYPLTVVSHLSDGELLVLVEAIPALLGHLDPADLGARMLTVLRTLSTLDAGATTESIDLLTASEHAELLSAATDTTPAPTATPWELFAQQAAATPDAIALTTTAGEVFTYRALHDEACRMAGEFVTHGVGPETVVALMLPRGPRSIIAILATFAAGAGYVPVDITLPVARIESILRQSDPILAVLLDADRALLDNTTLDTVSVDSGPGKATSSETLVDIAVAARHNADVHGAIAANFSGSDTAGGVSASADRHSVQVLALDEPAVLARIASRPGQAPAVHRELGHSAYIIFTSGSTGEPKGVVGTNAALAGYFADHLERFYRPAMEKLGRPLRIAHAWSLGFDASWQPMVGFFAGQALHLFDAEEMRDAHRIVAGMAEFDIDMIDTTPSMLAQLAAAGLLDRELSVLALGGEAIDTALWARLRALPGTAVYNCYGPTETTVEAVVAPVATSEIPTIGTANGGMVGYVLDSRLRPVPRGIVGELYLSGVQLARGYLGKPAITSDRFVADPTRPGERMYRTGDLVRRLPGGRFGYLGRADAQVKVRGYRIEVGEIETALRRSADIDTAAVTVVRRAGGASLVGFVVGKAGRAVIVSRVRADLAQRLPTYMIPARIVVMDQLPVNVNGKLDSHALNELAEQSLSVADSNAVAETATEIALSELFAELFDGRAPGIDADFYELGVDSIVAISLVNKARRRGLALNPRMVLACPTIRELAAAVDDAPAAAAQSGADAYGVVPPLPVVSWMYEYGNYRRFTQTALLRLPAGIDRAALESTLQALLDAHDTLRAVLTDTTDGPRMVTRAPGAVHAGELVIEAPRDLTGAELDSAITEFARIANDAIDPRTGDMVRAVWFPGAVSGAGNAVHSADSSTARQDTDGESGDILLLTVHHLAVDVVSWHIMLDALAAAWQQIQAGVTPKMLPEFTSYRQWSEVMWQRASEPEVLAQRDYWTTQVREPDAALGSRHPAPATDTWSSLRVSTVATPVAVTERLLNRIGKDEGVREFLLTALAMTMASLHADNGNDPAAGALIAMEGHGRADTTLGTDTANTLGWFTSVFPVRLGVGDNAVDVARAQADPAAARTLLDSVSAHLREIPNQGLDYGLLRYVNRSAELRTAAEPQVEFNYLGRIDLSGNETDPWSLLVGEHDTALPLDPEPDLPLRYAVDVIAGIGATPEGSALTTNFRWSTALFTEAQAARFAEHWELAITTLADALDR</sequence>
<dbReference type="SUPFAM" id="SSF47336">
    <property type="entry name" value="ACP-like"/>
    <property type="match status" value="1"/>
</dbReference>
<dbReference type="InterPro" id="IPR036736">
    <property type="entry name" value="ACP-like_sf"/>
</dbReference>
<dbReference type="Gene3D" id="3.30.559.10">
    <property type="entry name" value="Chloramphenicol acetyltransferase-like domain"/>
    <property type="match status" value="2"/>
</dbReference>
<dbReference type="CDD" id="cd05930">
    <property type="entry name" value="A_NRPS"/>
    <property type="match status" value="1"/>
</dbReference>
<dbReference type="InterPro" id="IPR009081">
    <property type="entry name" value="PP-bd_ACP"/>
</dbReference>
<comment type="cofactor">
    <cofactor evidence="1">
        <name>pantetheine 4'-phosphate</name>
        <dbReference type="ChEBI" id="CHEBI:47942"/>
    </cofactor>
</comment>
<dbReference type="PROSITE" id="PS50075">
    <property type="entry name" value="CARRIER"/>
    <property type="match status" value="1"/>
</dbReference>
<dbReference type="Pfam" id="PF00501">
    <property type="entry name" value="AMP-binding"/>
    <property type="match status" value="1"/>
</dbReference>
<dbReference type="SUPFAM" id="SSF52777">
    <property type="entry name" value="CoA-dependent acyltransferases"/>
    <property type="match status" value="4"/>
</dbReference>
<name>A0ABZ1NDB1_9NOCA</name>
<reference evidence="5 6" key="1">
    <citation type="submission" date="2022-10" db="EMBL/GenBank/DDBJ databases">
        <title>The complete genomes of actinobacterial strains from the NBC collection.</title>
        <authorList>
            <person name="Joergensen T.S."/>
            <person name="Alvarez Arevalo M."/>
            <person name="Sterndorff E.B."/>
            <person name="Faurdal D."/>
            <person name="Vuksanovic O."/>
            <person name="Mourched A.-S."/>
            <person name="Charusanti P."/>
            <person name="Shaw S."/>
            <person name="Blin K."/>
            <person name="Weber T."/>
        </authorList>
    </citation>
    <scope>NUCLEOTIDE SEQUENCE [LARGE SCALE GENOMIC DNA]</scope>
    <source>
        <strain evidence="5 6">NBC_01413</strain>
    </source>
</reference>
<keyword evidence="6" id="KW-1185">Reference proteome</keyword>
<evidence type="ECO:0000313" key="6">
    <source>
        <dbReference type="Proteomes" id="UP001621418"/>
    </source>
</evidence>
<evidence type="ECO:0000313" key="5">
    <source>
        <dbReference type="EMBL" id="WTY37754.1"/>
    </source>
</evidence>
<dbReference type="NCBIfam" id="TIGR01733">
    <property type="entry name" value="AA-adenyl-dom"/>
    <property type="match status" value="1"/>
</dbReference>
<dbReference type="SMART" id="SM00823">
    <property type="entry name" value="PKS_PP"/>
    <property type="match status" value="1"/>
</dbReference>
<dbReference type="InterPro" id="IPR000873">
    <property type="entry name" value="AMP-dep_synth/lig_dom"/>
</dbReference>
<organism evidence="5 6">
    <name type="scientific">Nocardia salmonicida</name>
    <dbReference type="NCBI Taxonomy" id="53431"/>
    <lineage>
        <taxon>Bacteria</taxon>
        <taxon>Bacillati</taxon>
        <taxon>Actinomycetota</taxon>
        <taxon>Actinomycetes</taxon>
        <taxon>Mycobacteriales</taxon>
        <taxon>Nocardiaceae</taxon>
        <taxon>Nocardia</taxon>
    </lineage>
</organism>
<dbReference type="PANTHER" id="PTHR45527">
    <property type="entry name" value="NONRIBOSOMAL PEPTIDE SYNTHETASE"/>
    <property type="match status" value="1"/>
</dbReference>
<keyword evidence="3" id="KW-0597">Phosphoprotein</keyword>
<dbReference type="Gene3D" id="3.30.559.30">
    <property type="entry name" value="Nonribosomal peptide synthetase, condensation domain"/>
    <property type="match status" value="2"/>
</dbReference>
<gene>
    <name evidence="5" type="ORF">OG308_07920</name>
</gene>
<dbReference type="InterPro" id="IPR025110">
    <property type="entry name" value="AMP-bd_C"/>
</dbReference>
<dbReference type="Proteomes" id="UP001621418">
    <property type="component" value="Chromosome"/>
</dbReference>
<dbReference type="RefSeq" id="WP_405149737.1">
    <property type="nucleotide sequence ID" value="NZ_CP109527.1"/>
</dbReference>
<dbReference type="InterPro" id="IPR020806">
    <property type="entry name" value="PKS_PP-bd"/>
</dbReference>
<dbReference type="InterPro" id="IPR010071">
    <property type="entry name" value="AA_adenyl_dom"/>
</dbReference>
<dbReference type="Gene3D" id="3.30.300.30">
    <property type="match status" value="1"/>
</dbReference>
<accession>A0ABZ1NDB1</accession>
<dbReference type="PANTHER" id="PTHR45527:SF1">
    <property type="entry name" value="FATTY ACID SYNTHASE"/>
    <property type="match status" value="1"/>
</dbReference>
<dbReference type="InterPro" id="IPR020845">
    <property type="entry name" value="AMP-binding_CS"/>
</dbReference>
<dbReference type="Gene3D" id="1.10.1200.10">
    <property type="entry name" value="ACP-like"/>
    <property type="match status" value="1"/>
</dbReference>
<evidence type="ECO:0000256" key="2">
    <source>
        <dbReference type="ARBA" id="ARBA00022450"/>
    </source>
</evidence>
<dbReference type="InterPro" id="IPR023213">
    <property type="entry name" value="CAT-like_dom_sf"/>
</dbReference>
<dbReference type="Pfam" id="PF00668">
    <property type="entry name" value="Condensation"/>
    <property type="match status" value="2"/>
</dbReference>
<protein>
    <submittedName>
        <fullName evidence="5">Amino acid adenylation domain-containing protein</fullName>
    </submittedName>
</protein>
<dbReference type="SUPFAM" id="SSF56801">
    <property type="entry name" value="Acetyl-CoA synthetase-like"/>
    <property type="match status" value="1"/>
</dbReference>
<dbReference type="Pfam" id="PF13193">
    <property type="entry name" value="AMP-binding_C"/>
    <property type="match status" value="1"/>
</dbReference>
<dbReference type="InterPro" id="IPR001242">
    <property type="entry name" value="Condensation_dom"/>
</dbReference>
<keyword evidence="2" id="KW-0596">Phosphopantetheine</keyword>
<dbReference type="InterPro" id="IPR045851">
    <property type="entry name" value="AMP-bd_C_sf"/>
</dbReference>
<dbReference type="Gene3D" id="3.40.50.980">
    <property type="match status" value="3"/>
</dbReference>
<feature type="domain" description="Carrier" evidence="4">
    <location>
        <begin position="1023"/>
        <end position="1097"/>
    </location>
</feature>
<dbReference type="Gene3D" id="2.30.38.10">
    <property type="entry name" value="Luciferase, Domain 3"/>
    <property type="match status" value="1"/>
</dbReference>
<dbReference type="EMBL" id="CP109527">
    <property type="protein sequence ID" value="WTY37754.1"/>
    <property type="molecule type" value="Genomic_DNA"/>
</dbReference>
<dbReference type="PROSITE" id="PS00455">
    <property type="entry name" value="AMP_BINDING"/>
    <property type="match status" value="1"/>
</dbReference>
<evidence type="ECO:0000256" key="1">
    <source>
        <dbReference type="ARBA" id="ARBA00001957"/>
    </source>
</evidence>
<evidence type="ECO:0000259" key="4">
    <source>
        <dbReference type="PROSITE" id="PS50075"/>
    </source>
</evidence>